<dbReference type="PANTHER" id="PTHR43767:SF10">
    <property type="entry name" value="SURFACTIN SYNTHASE SUBUNIT 1"/>
    <property type="match status" value="1"/>
</dbReference>
<dbReference type="InterPro" id="IPR045851">
    <property type="entry name" value="AMP-bd_C_sf"/>
</dbReference>
<dbReference type="STRING" id="1122192.SAMN02745673_05022"/>
<reference evidence="2 3" key="1">
    <citation type="submission" date="2017-02" db="EMBL/GenBank/DDBJ databases">
        <authorList>
            <person name="Peterson S.W."/>
        </authorList>
    </citation>
    <scope>NUCLEOTIDE SEQUENCE [LARGE SCALE GENOMIC DNA]</scope>
    <source>
        <strain evidence="2 3">DSM 45154</strain>
    </source>
</reference>
<dbReference type="InterPro" id="IPR000873">
    <property type="entry name" value="AMP-dep_synth/lig_dom"/>
</dbReference>
<evidence type="ECO:0000259" key="1">
    <source>
        <dbReference type="Pfam" id="PF00501"/>
    </source>
</evidence>
<gene>
    <name evidence="2" type="ORF">SAMN02745673_05022</name>
</gene>
<dbReference type="SUPFAM" id="SSF56801">
    <property type="entry name" value="Acetyl-CoA synthetase-like"/>
    <property type="match status" value="1"/>
</dbReference>
<dbReference type="PANTHER" id="PTHR43767">
    <property type="entry name" value="LONG-CHAIN-FATTY-ACID--COA LIGASE"/>
    <property type="match status" value="1"/>
</dbReference>
<dbReference type="InterPro" id="IPR042099">
    <property type="entry name" value="ANL_N_sf"/>
</dbReference>
<dbReference type="PROSITE" id="PS00455">
    <property type="entry name" value="AMP_BINDING"/>
    <property type="match status" value="1"/>
</dbReference>
<protein>
    <submittedName>
        <fullName evidence="2">Amino acid adenylation domain-containing protein</fullName>
    </submittedName>
</protein>
<sequence length="511" mass="54557">MSSPTEEGAGARPDLVHELLDRAAARTPEAVAVRDPQGPWSYTRVAGLSRAFAHRLAALGVGRGDRILLLTPSRREIVPALYGASRVGAVVVPLDPGLKEYQLRSIVTDAEPALAIGDGEALRAAAAGTGVPVHGLDALWETVEEAADEELPPLPGPDPDDLALMIYTSGSTSTPKGVMCPHAAVTFAATAINGVLGYGPADVVLCRLPLSFDYGLYQVLLATLGHSELLLTGAESDLLLMKRVREHGVTILPVVPSLATMITTLARRDPEAAGGVRMFTNTGAALPISTIEDLRAGFPGARVVRMYGITECKRVTVMPPEEEHERPGSVGRPLPGTRVLILDPDGRPLPPGESGEITVVGPNVMAGYWRSPEQTGRVYRRDGAGGEVRMRTGDHGFLDADGYLYFEGRRDDMFKRKGVRMSTVEIEAAALDIPGVRAAAVLPPTENRDLALVAESDLAPREVLRELALRLEAAKVPALCRVIGEMPLTRNGKNARDVLTRMFDGPEGERP</sequence>
<organism evidence="2 3">
    <name type="scientific">Marinactinospora thermotolerans DSM 45154</name>
    <dbReference type="NCBI Taxonomy" id="1122192"/>
    <lineage>
        <taxon>Bacteria</taxon>
        <taxon>Bacillati</taxon>
        <taxon>Actinomycetota</taxon>
        <taxon>Actinomycetes</taxon>
        <taxon>Streptosporangiales</taxon>
        <taxon>Nocardiopsidaceae</taxon>
        <taxon>Marinactinospora</taxon>
    </lineage>
</organism>
<proteinExistence type="predicted"/>
<dbReference type="InterPro" id="IPR020845">
    <property type="entry name" value="AMP-binding_CS"/>
</dbReference>
<dbReference type="Pfam" id="PF00501">
    <property type="entry name" value="AMP-binding"/>
    <property type="match status" value="1"/>
</dbReference>
<accession>A0A1T4TI48</accession>
<dbReference type="Gene3D" id="3.40.50.12780">
    <property type="entry name" value="N-terminal domain of ligase-like"/>
    <property type="match status" value="1"/>
</dbReference>
<keyword evidence="3" id="KW-1185">Reference proteome</keyword>
<feature type="domain" description="AMP-dependent synthetase/ligase" evidence="1">
    <location>
        <begin position="20"/>
        <end position="369"/>
    </location>
</feature>
<name>A0A1T4TI48_9ACTN</name>
<dbReference type="Proteomes" id="UP000190637">
    <property type="component" value="Unassembled WGS sequence"/>
</dbReference>
<evidence type="ECO:0000313" key="2">
    <source>
        <dbReference type="EMBL" id="SKA39988.1"/>
    </source>
</evidence>
<evidence type="ECO:0000313" key="3">
    <source>
        <dbReference type="Proteomes" id="UP000190637"/>
    </source>
</evidence>
<dbReference type="InterPro" id="IPR050237">
    <property type="entry name" value="ATP-dep_AMP-bd_enzyme"/>
</dbReference>
<dbReference type="EMBL" id="FUWS01000026">
    <property type="protein sequence ID" value="SKA39988.1"/>
    <property type="molecule type" value="Genomic_DNA"/>
</dbReference>
<dbReference type="Gene3D" id="3.30.300.30">
    <property type="match status" value="1"/>
</dbReference>
<dbReference type="AlphaFoldDB" id="A0A1T4TI48"/>